<sequence length="374" mass="40700">MLHNSEVFFIIRARFIFMFGLNKLFGKLNPEKTAILTALSQYKSAVFPFGIANDWVEKVDKTNDGFEVHLNLPFAAKSALLDIEAELLEKTQTKISLSAEIALTSTNKFKQIKHIVLVASGKGGVGKSTSAVNLVYAMAEQGAKVGILDADIYGPSIPSLFGLEDEKPTTKDNKTLQPIIKDGIKMQSIGFLVPAEDATVWRGPMASQALNQLLNETDWGELDYLFVDMPPGTGDIQLTMTQKVPASGAVIITTPQDLALADAQKGIAMFNQVNLPILGLIENMSHYICGHCGGKNHVFGQQGGERLASRHGVPLLAEIPLDIEIRTHSEQGLNIAKQPIKATENYTACSQLIASMLHYQSSTDSQVEIVMTDD</sequence>
<evidence type="ECO:0000256" key="4">
    <source>
        <dbReference type="ARBA" id="ARBA00023004"/>
    </source>
</evidence>
<dbReference type="NCBIfam" id="NF008669">
    <property type="entry name" value="PRK11670.1"/>
    <property type="match status" value="1"/>
</dbReference>
<dbReference type="PATRIC" id="fig|161398.10.peg.1308"/>
<evidence type="ECO:0000256" key="1">
    <source>
        <dbReference type="ARBA" id="ARBA00022723"/>
    </source>
</evidence>
<dbReference type="Gene3D" id="3.40.50.300">
    <property type="entry name" value="P-loop containing nucleotide triphosphate hydrolases"/>
    <property type="match status" value="1"/>
</dbReference>
<dbReference type="GO" id="GO:0005829">
    <property type="term" value="C:cytosol"/>
    <property type="evidence" value="ECO:0007669"/>
    <property type="project" value="TreeGrafter"/>
</dbReference>
<dbReference type="CDD" id="cd02037">
    <property type="entry name" value="Mrp_NBP35"/>
    <property type="match status" value="1"/>
</dbReference>
<dbReference type="KEGG" id="pphe:PP2015_1283"/>
<comment type="subunit">
    <text evidence="7">Homodimer.</text>
</comment>
<dbReference type="InterPro" id="IPR033756">
    <property type="entry name" value="YlxH/NBP35"/>
</dbReference>
<dbReference type="GO" id="GO:0046872">
    <property type="term" value="F:metal ion binding"/>
    <property type="evidence" value="ECO:0007669"/>
    <property type="project" value="UniProtKB-KW"/>
</dbReference>
<dbReference type="GO" id="GO:0005524">
    <property type="term" value="F:ATP binding"/>
    <property type="evidence" value="ECO:0007669"/>
    <property type="project" value="UniProtKB-UniRule"/>
</dbReference>
<evidence type="ECO:0000256" key="3">
    <source>
        <dbReference type="ARBA" id="ARBA00022840"/>
    </source>
</evidence>
<gene>
    <name evidence="8" type="ORF">PP2015_1283</name>
</gene>
<keyword evidence="4 7" id="KW-0408">Iron</keyword>
<evidence type="ECO:0000313" key="9">
    <source>
        <dbReference type="Proteomes" id="UP000061457"/>
    </source>
</evidence>
<dbReference type="STRING" id="161398.PP2015_1283"/>
<dbReference type="InterPro" id="IPR044304">
    <property type="entry name" value="NUBPL-like"/>
</dbReference>
<accession>A0A0S2K136</accession>
<keyword evidence="7" id="KW-0378">Hydrolase</keyword>
<dbReference type="PANTHER" id="PTHR42961:SF2">
    <property type="entry name" value="IRON-SULFUR PROTEIN NUBPL"/>
    <property type="match status" value="1"/>
</dbReference>
<dbReference type="SUPFAM" id="SSF52540">
    <property type="entry name" value="P-loop containing nucleoside triphosphate hydrolases"/>
    <property type="match status" value="1"/>
</dbReference>
<dbReference type="GO" id="GO:0016887">
    <property type="term" value="F:ATP hydrolysis activity"/>
    <property type="evidence" value="ECO:0007669"/>
    <property type="project" value="UniProtKB-UniRule"/>
</dbReference>
<dbReference type="Proteomes" id="UP000061457">
    <property type="component" value="Chromosome I"/>
</dbReference>
<organism evidence="8 9">
    <name type="scientific">Pseudoalteromonas phenolica</name>
    <dbReference type="NCBI Taxonomy" id="161398"/>
    <lineage>
        <taxon>Bacteria</taxon>
        <taxon>Pseudomonadati</taxon>
        <taxon>Pseudomonadota</taxon>
        <taxon>Gammaproteobacteria</taxon>
        <taxon>Alteromonadales</taxon>
        <taxon>Pseudoalteromonadaceae</taxon>
        <taxon>Pseudoalteromonas</taxon>
    </lineage>
</organism>
<name>A0A0S2K136_9GAMM</name>
<feature type="binding site" evidence="7">
    <location>
        <begin position="121"/>
        <end position="128"/>
    </location>
    <ligand>
        <name>ATP</name>
        <dbReference type="ChEBI" id="CHEBI:30616"/>
    </ligand>
</feature>
<dbReference type="Pfam" id="PF10609">
    <property type="entry name" value="ParA"/>
    <property type="match status" value="1"/>
</dbReference>
<dbReference type="InterPro" id="IPR019591">
    <property type="entry name" value="Mrp/NBP35_ATP-bd"/>
</dbReference>
<keyword evidence="3 7" id="KW-0067">ATP-binding</keyword>
<reference evidence="8 9" key="1">
    <citation type="submission" date="2015-11" db="EMBL/GenBank/DDBJ databases">
        <authorList>
            <person name="Zhang Y."/>
            <person name="Guo Z."/>
        </authorList>
    </citation>
    <scope>NUCLEOTIDE SEQUENCE [LARGE SCALE GENOMIC DNA]</scope>
    <source>
        <strain evidence="8 9">KCTC 12086</strain>
    </source>
</reference>
<keyword evidence="2 7" id="KW-0547">Nucleotide-binding</keyword>
<keyword evidence="9" id="KW-1185">Reference proteome</keyword>
<dbReference type="FunFam" id="3.40.50.300:FF:000418">
    <property type="entry name" value="Iron-sulfur cluster carrier protein"/>
    <property type="match status" value="1"/>
</dbReference>
<dbReference type="GO" id="GO:0051539">
    <property type="term" value="F:4 iron, 4 sulfur cluster binding"/>
    <property type="evidence" value="ECO:0007669"/>
    <property type="project" value="TreeGrafter"/>
</dbReference>
<proteinExistence type="inferred from homology"/>
<dbReference type="PANTHER" id="PTHR42961">
    <property type="entry name" value="IRON-SULFUR PROTEIN NUBPL"/>
    <property type="match status" value="1"/>
</dbReference>
<dbReference type="EMBL" id="CP013187">
    <property type="protein sequence ID" value="ALO41796.1"/>
    <property type="molecule type" value="Genomic_DNA"/>
</dbReference>
<keyword evidence="1 7" id="KW-0479">Metal-binding</keyword>
<dbReference type="InterPro" id="IPR027417">
    <property type="entry name" value="P-loop_NTPase"/>
</dbReference>
<dbReference type="GO" id="GO:0016226">
    <property type="term" value="P:iron-sulfur cluster assembly"/>
    <property type="evidence" value="ECO:0007669"/>
    <property type="project" value="InterPro"/>
</dbReference>
<evidence type="ECO:0000256" key="5">
    <source>
        <dbReference type="ARBA" id="ARBA00023014"/>
    </source>
</evidence>
<comment type="similarity">
    <text evidence="6 7">Belongs to the Mrp/NBP35 ATP-binding proteins family.</text>
</comment>
<evidence type="ECO:0000256" key="6">
    <source>
        <dbReference type="ARBA" id="ARBA00024036"/>
    </source>
</evidence>
<protein>
    <recommendedName>
        <fullName evidence="7">Iron-sulfur cluster carrier protein</fullName>
    </recommendedName>
</protein>
<evidence type="ECO:0000256" key="2">
    <source>
        <dbReference type="ARBA" id="ARBA00022741"/>
    </source>
</evidence>
<dbReference type="HAMAP" id="MF_02040">
    <property type="entry name" value="Mrp_NBP35"/>
    <property type="match status" value="1"/>
</dbReference>
<comment type="function">
    <text evidence="7">Binds and transfers iron-sulfur (Fe-S) clusters to target apoproteins. Can hydrolyze ATP.</text>
</comment>
<keyword evidence="5 7" id="KW-0411">Iron-sulfur</keyword>
<evidence type="ECO:0000256" key="7">
    <source>
        <dbReference type="HAMAP-Rule" id="MF_02040"/>
    </source>
</evidence>
<dbReference type="AlphaFoldDB" id="A0A0S2K136"/>
<dbReference type="GO" id="GO:0140663">
    <property type="term" value="F:ATP-dependent FeS chaperone activity"/>
    <property type="evidence" value="ECO:0007669"/>
    <property type="project" value="InterPro"/>
</dbReference>
<evidence type="ECO:0000313" key="8">
    <source>
        <dbReference type="EMBL" id="ALO41796.1"/>
    </source>
</evidence>